<dbReference type="GO" id="GO:0005829">
    <property type="term" value="C:cytosol"/>
    <property type="evidence" value="ECO:0007669"/>
    <property type="project" value="TreeGrafter"/>
</dbReference>
<proteinExistence type="inferred from homology"/>
<keyword evidence="6" id="KW-1185">Reference proteome</keyword>
<dbReference type="RefSeq" id="WP_154546024.1">
    <property type="nucleotide sequence ID" value="NZ_VULO01000012.1"/>
</dbReference>
<dbReference type="Pfam" id="PF00294">
    <property type="entry name" value="PfkB"/>
    <property type="match status" value="1"/>
</dbReference>
<evidence type="ECO:0000313" key="5">
    <source>
        <dbReference type="EMBL" id="MSS85082.1"/>
    </source>
</evidence>
<dbReference type="PANTHER" id="PTHR10584">
    <property type="entry name" value="SUGAR KINASE"/>
    <property type="match status" value="1"/>
</dbReference>
<sequence length="346" mass="37447">MMLSQSDSFNDMQSTDEQYDMMAIPDRFSMDVLVVGPVFLDVVLGPVDAMPIPGEERWVSQCAFAPGGAANQAVALARLGLSSRLCSYLGTDEPGILLQSLLRKEGLSEEGMVEVAHQSVTASISVANDRAMVTYGTNEAPKIVPETKPRALMADLRAIAMNRPTLEKWRASSLRPLFISDVGWDDSGRWDPKELNGLDLVDYFVPNAGEACRYTRTTCIRDAAYSLQSRVPVVVITNGAEGLFAYDGTTEVELPAIAVDAVDPTGAGDVFGAALTWCALQEFPLRESLSVASLAAACSVQAFGGSLSAPSLEQIRNLIQSIELPSQYAIPEIMYLDRPLTKERDQ</sequence>
<dbReference type="InterPro" id="IPR029056">
    <property type="entry name" value="Ribokinase-like"/>
</dbReference>
<keyword evidence="3 5" id="KW-0418">Kinase</keyword>
<dbReference type="GO" id="GO:0006796">
    <property type="term" value="P:phosphate-containing compound metabolic process"/>
    <property type="evidence" value="ECO:0007669"/>
    <property type="project" value="UniProtKB-ARBA"/>
</dbReference>
<dbReference type="SUPFAM" id="SSF53613">
    <property type="entry name" value="Ribokinase-like"/>
    <property type="match status" value="1"/>
</dbReference>
<gene>
    <name evidence="5" type="ORF">FYJ24_09970</name>
</gene>
<dbReference type="EMBL" id="VULO01000012">
    <property type="protein sequence ID" value="MSS85082.1"/>
    <property type="molecule type" value="Genomic_DNA"/>
</dbReference>
<protein>
    <submittedName>
        <fullName evidence="5">Carbohydrate kinase family protein</fullName>
    </submittedName>
</protein>
<evidence type="ECO:0000256" key="3">
    <source>
        <dbReference type="ARBA" id="ARBA00022777"/>
    </source>
</evidence>
<evidence type="ECO:0000259" key="4">
    <source>
        <dbReference type="Pfam" id="PF00294"/>
    </source>
</evidence>
<evidence type="ECO:0000256" key="1">
    <source>
        <dbReference type="ARBA" id="ARBA00010688"/>
    </source>
</evidence>
<comment type="caution">
    <text evidence="5">The sequence shown here is derived from an EMBL/GenBank/DDBJ whole genome shotgun (WGS) entry which is preliminary data.</text>
</comment>
<name>A0A6N7W9H6_9ACTO</name>
<dbReference type="GO" id="GO:0016301">
    <property type="term" value="F:kinase activity"/>
    <property type="evidence" value="ECO:0007669"/>
    <property type="project" value="UniProtKB-KW"/>
</dbReference>
<dbReference type="Proteomes" id="UP000470875">
    <property type="component" value="Unassembled WGS sequence"/>
</dbReference>
<dbReference type="AlphaFoldDB" id="A0A6N7W9H6"/>
<dbReference type="InterPro" id="IPR011611">
    <property type="entry name" value="PfkB_dom"/>
</dbReference>
<keyword evidence="2" id="KW-0808">Transferase</keyword>
<organism evidence="5 6">
    <name type="scientific">Scrofimicrobium canadense</name>
    <dbReference type="NCBI Taxonomy" id="2652290"/>
    <lineage>
        <taxon>Bacteria</taxon>
        <taxon>Bacillati</taxon>
        <taxon>Actinomycetota</taxon>
        <taxon>Actinomycetes</taxon>
        <taxon>Actinomycetales</taxon>
        <taxon>Actinomycetaceae</taxon>
        <taxon>Scrofimicrobium</taxon>
    </lineage>
</organism>
<dbReference type="PRINTS" id="PR00990">
    <property type="entry name" value="RIBOKINASE"/>
</dbReference>
<evidence type="ECO:0000313" key="6">
    <source>
        <dbReference type="Proteomes" id="UP000470875"/>
    </source>
</evidence>
<dbReference type="PANTHER" id="PTHR10584:SF166">
    <property type="entry name" value="RIBOKINASE"/>
    <property type="match status" value="1"/>
</dbReference>
<dbReference type="PROSITE" id="PS00583">
    <property type="entry name" value="PFKB_KINASES_1"/>
    <property type="match status" value="1"/>
</dbReference>
<reference evidence="5 6" key="1">
    <citation type="submission" date="2019-08" db="EMBL/GenBank/DDBJ databases">
        <title>In-depth cultivation of the pig gut microbiome towards novel bacterial diversity and tailored functional studies.</title>
        <authorList>
            <person name="Wylensek D."/>
            <person name="Hitch T.C.A."/>
            <person name="Clavel T."/>
        </authorList>
    </citation>
    <scope>NUCLEOTIDE SEQUENCE [LARGE SCALE GENOMIC DNA]</scope>
    <source>
        <strain evidence="5 6">WB03_NA08</strain>
    </source>
</reference>
<accession>A0A6N7W9H6</accession>
<dbReference type="InterPro" id="IPR002139">
    <property type="entry name" value="Ribo/fructo_kinase"/>
</dbReference>
<dbReference type="InterPro" id="IPR002173">
    <property type="entry name" value="Carboh/pur_kinase_PfkB_CS"/>
</dbReference>
<evidence type="ECO:0000256" key="2">
    <source>
        <dbReference type="ARBA" id="ARBA00022679"/>
    </source>
</evidence>
<feature type="domain" description="Carbohydrate kinase PfkB" evidence="4">
    <location>
        <begin position="53"/>
        <end position="310"/>
    </location>
</feature>
<dbReference type="Gene3D" id="3.40.1190.20">
    <property type="match status" value="1"/>
</dbReference>
<comment type="similarity">
    <text evidence="1">Belongs to the carbohydrate kinase PfkB family.</text>
</comment>